<evidence type="ECO:0000313" key="2">
    <source>
        <dbReference type="EMBL" id="MPN56381.1"/>
    </source>
</evidence>
<gene>
    <name evidence="2" type="ORF">SDC9_204069</name>
</gene>
<name>A0A645IYH5_9ZZZZ</name>
<comment type="caution">
    <text evidence="2">The sequence shown here is derived from an EMBL/GenBank/DDBJ whole genome shotgun (WGS) entry which is preliminary data.</text>
</comment>
<organism evidence="2">
    <name type="scientific">bioreactor metagenome</name>
    <dbReference type="NCBI Taxonomy" id="1076179"/>
    <lineage>
        <taxon>unclassified sequences</taxon>
        <taxon>metagenomes</taxon>
        <taxon>ecological metagenomes</taxon>
    </lineage>
</organism>
<dbReference type="PANTHER" id="PTHR40763:SF5">
    <property type="entry name" value="MEMBRANE PROTEIN"/>
    <property type="match status" value="1"/>
</dbReference>
<evidence type="ECO:0000256" key="1">
    <source>
        <dbReference type="SAM" id="Phobius"/>
    </source>
</evidence>
<dbReference type="AlphaFoldDB" id="A0A645IYH5"/>
<proteinExistence type="predicted"/>
<dbReference type="PANTHER" id="PTHR40763">
    <property type="entry name" value="MEMBRANE PROTEIN-RELATED"/>
    <property type="match status" value="1"/>
</dbReference>
<protein>
    <recommendedName>
        <fullName evidence="3">Cell wall-active antibiotics response LiaF-like C-terminal domain-containing protein</fullName>
    </recommendedName>
</protein>
<keyword evidence="1" id="KW-0472">Membrane</keyword>
<keyword evidence="1" id="KW-0812">Transmembrane</keyword>
<keyword evidence="1" id="KW-1133">Transmembrane helix</keyword>
<dbReference type="EMBL" id="VSSQ01126641">
    <property type="protein sequence ID" value="MPN56381.1"/>
    <property type="molecule type" value="Genomic_DNA"/>
</dbReference>
<reference evidence="2" key="1">
    <citation type="submission" date="2019-08" db="EMBL/GenBank/DDBJ databases">
        <authorList>
            <person name="Kucharzyk K."/>
            <person name="Murdoch R.W."/>
            <person name="Higgins S."/>
            <person name="Loffler F."/>
        </authorList>
    </citation>
    <scope>NUCLEOTIDE SEQUENCE</scope>
</reference>
<sequence>MINLNVITRLQWSVVVPIIIILLGLSIIFPGGRKPHPVQQGSAGESGFVKSTAVFSGDNRRFNEPLFTGASITSVFGGSELDFSGFGQTVDGAVIDVQIAFGGCELRLPYGVVAKRKGVTCLFGGIDEKGLPVQNASKTVYITGSVIFGGLELIYPHVASQQEANN</sequence>
<feature type="transmembrane region" description="Helical" evidence="1">
    <location>
        <begin position="12"/>
        <end position="29"/>
    </location>
</feature>
<accession>A0A645IYH5</accession>
<evidence type="ECO:0008006" key="3">
    <source>
        <dbReference type="Google" id="ProtNLM"/>
    </source>
</evidence>